<dbReference type="Proteomes" id="UP000094707">
    <property type="component" value="Chromosome I"/>
</dbReference>
<keyword evidence="1" id="KW-0472">Membrane</keyword>
<feature type="transmembrane region" description="Helical" evidence="1">
    <location>
        <begin position="95"/>
        <end position="118"/>
    </location>
</feature>
<protein>
    <submittedName>
        <fullName evidence="2">Uncharacterized protein</fullName>
    </submittedName>
</protein>
<name>A0A1D3KZP0_9EURY</name>
<keyword evidence="1" id="KW-1133">Transmembrane helix</keyword>
<evidence type="ECO:0000313" key="3">
    <source>
        <dbReference type="Proteomes" id="UP000094707"/>
    </source>
</evidence>
<keyword evidence="1" id="KW-0812">Transmembrane</keyword>
<keyword evidence="3" id="KW-1185">Reference proteome</keyword>
<feature type="transmembrane region" description="Helical" evidence="1">
    <location>
        <begin position="65"/>
        <end position="89"/>
    </location>
</feature>
<proteinExistence type="predicted"/>
<dbReference type="RefSeq" id="WP_071905933.1">
    <property type="nucleotide sequence ID" value="NZ_LT607756.1"/>
</dbReference>
<evidence type="ECO:0000256" key="1">
    <source>
        <dbReference type="SAM" id="Phobius"/>
    </source>
</evidence>
<dbReference type="KEGG" id="mcub:MCBB_0283"/>
<dbReference type="AlphaFoldDB" id="A0A1D3KZP0"/>
<organism evidence="2 3">
    <name type="scientific">Methanobacterium congolense</name>
    <dbReference type="NCBI Taxonomy" id="118062"/>
    <lineage>
        <taxon>Archaea</taxon>
        <taxon>Methanobacteriati</taxon>
        <taxon>Methanobacteriota</taxon>
        <taxon>Methanomada group</taxon>
        <taxon>Methanobacteria</taxon>
        <taxon>Methanobacteriales</taxon>
        <taxon>Methanobacteriaceae</taxon>
        <taxon>Methanobacterium</taxon>
    </lineage>
</organism>
<dbReference type="GeneID" id="30411147"/>
<gene>
    <name evidence="2" type="ORF">MCBB_0283</name>
</gene>
<dbReference type="STRING" id="118062.MCBB_0283"/>
<reference evidence="2 3" key="1">
    <citation type="submission" date="2016-08" db="EMBL/GenBank/DDBJ databases">
        <authorList>
            <person name="Seilhamer J.J."/>
        </authorList>
    </citation>
    <scope>NUCLEOTIDE SEQUENCE [LARGE SCALE GENOMIC DNA]</scope>
    <source>
        <strain evidence="2">Buetzberg</strain>
    </source>
</reference>
<dbReference type="EMBL" id="LT607756">
    <property type="protein sequence ID" value="SCG84864.1"/>
    <property type="molecule type" value="Genomic_DNA"/>
</dbReference>
<accession>A0A1D3KZP0</accession>
<sequence>MRYLKCKECGGVYELKEGESPEDFDVCYCGGEIEYHLSRDELKERSEYVPSDEEIARRNTSNRNLILIIIVIAIFIFIVPTAIAALLIYRAYFSTAYSGAIIAVEHAVTGLTLIFSGIP</sequence>
<evidence type="ECO:0000313" key="2">
    <source>
        <dbReference type="EMBL" id="SCG84864.1"/>
    </source>
</evidence>
<dbReference type="OrthoDB" id="70331at2157"/>